<dbReference type="Pfam" id="PF13489">
    <property type="entry name" value="Methyltransf_23"/>
    <property type="match status" value="1"/>
</dbReference>
<dbReference type="CDD" id="cd02440">
    <property type="entry name" value="AdoMet_MTases"/>
    <property type="match status" value="1"/>
</dbReference>
<dbReference type="OrthoDB" id="7348755at2"/>
<reference evidence="1 2" key="1">
    <citation type="submission" date="2019-06" db="EMBL/GenBank/DDBJ databases">
        <title>Complete genome sequence of Janthinobacterium sp. SNU WT3 isolated from diseased rainbow trout.</title>
        <authorList>
            <person name="Oh W.T."/>
            <person name="Park S.C."/>
        </authorList>
    </citation>
    <scope>NUCLEOTIDE SEQUENCE [LARGE SCALE GENOMIC DNA]</scope>
    <source>
        <strain evidence="1 2">SNU WT3</strain>
    </source>
</reference>
<dbReference type="InterPro" id="IPR029063">
    <property type="entry name" value="SAM-dependent_MTases_sf"/>
</dbReference>
<organism evidence="1 2">
    <name type="scientific">Janthinobacterium tructae</name>
    <dbReference type="NCBI Taxonomy" id="2590869"/>
    <lineage>
        <taxon>Bacteria</taxon>
        <taxon>Pseudomonadati</taxon>
        <taxon>Pseudomonadota</taxon>
        <taxon>Betaproteobacteria</taxon>
        <taxon>Burkholderiales</taxon>
        <taxon>Oxalobacteraceae</taxon>
        <taxon>Janthinobacterium</taxon>
    </lineage>
</organism>
<gene>
    <name evidence="1" type="ORF">FJQ89_03070</name>
</gene>
<keyword evidence="2" id="KW-1185">Reference proteome</keyword>
<name>A0A4Y6R9G3_9BURK</name>
<sequence length="213" mass="23539">MDHMTGKFYASYVQHGTVDSEASHSAISKYFQAAFKEGDKVLDVGSGSGRDLAVLIKNGVDAYGIEPNDSMRTYSLTKHPELAGRVKPGLLPITRVPFGGRFDGVLCSAVLMHIHEDCFVESWKSILQVLKPTAKVLFSLPSMHSGLLRDRRDRDDRFFENHRTDVVGSILRSLGFSEIDLGVEATSVYPDITWTIYLFESTAPGPGGMRHTT</sequence>
<protein>
    <submittedName>
        <fullName evidence="1">Class I SAM-dependent methyltransferase</fullName>
    </submittedName>
</protein>
<dbReference type="PANTHER" id="PTHR43861">
    <property type="entry name" value="TRANS-ACONITATE 2-METHYLTRANSFERASE-RELATED"/>
    <property type="match status" value="1"/>
</dbReference>
<accession>A0A4Y6R9G3</accession>
<dbReference type="RefSeq" id="WP_141168993.1">
    <property type="nucleotide sequence ID" value="NZ_CP041185.1"/>
</dbReference>
<evidence type="ECO:0000313" key="2">
    <source>
        <dbReference type="Proteomes" id="UP000316665"/>
    </source>
</evidence>
<dbReference type="Gene3D" id="3.40.50.150">
    <property type="entry name" value="Vaccinia Virus protein VP39"/>
    <property type="match status" value="1"/>
</dbReference>
<dbReference type="KEGG" id="jas:FJQ89_03070"/>
<dbReference type="Proteomes" id="UP000316665">
    <property type="component" value="Chromosome"/>
</dbReference>
<proteinExistence type="predicted"/>
<dbReference type="GO" id="GO:0032259">
    <property type="term" value="P:methylation"/>
    <property type="evidence" value="ECO:0007669"/>
    <property type="project" value="UniProtKB-KW"/>
</dbReference>
<keyword evidence="1" id="KW-0489">Methyltransferase</keyword>
<dbReference type="PANTHER" id="PTHR43861:SF1">
    <property type="entry name" value="TRANS-ACONITATE 2-METHYLTRANSFERASE"/>
    <property type="match status" value="1"/>
</dbReference>
<dbReference type="AlphaFoldDB" id="A0A4Y6R9G3"/>
<evidence type="ECO:0000313" key="1">
    <source>
        <dbReference type="EMBL" id="QDG69509.1"/>
    </source>
</evidence>
<keyword evidence="1" id="KW-0808">Transferase</keyword>
<dbReference type="SUPFAM" id="SSF53335">
    <property type="entry name" value="S-adenosyl-L-methionine-dependent methyltransferases"/>
    <property type="match status" value="1"/>
</dbReference>
<dbReference type="EMBL" id="CP041185">
    <property type="protein sequence ID" value="QDG69509.1"/>
    <property type="molecule type" value="Genomic_DNA"/>
</dbReference>
<dbReference type="GO" id="GO:0008168">
    <property type="term" value="F:methyltransferase activity"/>
    <property type="evidence" value="ECO:0007669"/>
    <property type="project" value="UniProtKB-KW"/>
</dbReference>